<gene>
    <name evidence="12" type="primary">thrS</name>
    <name evidence="14" type="ORF">A2827_03180</name>
</gene>
<dbReference type="Gene3D" id="3.30.54.20">
    <property type="match status" value="1"/>
</dbReference>
<sequence>MKHEIENIRHSFAHLLAAAVKNLYPAVKFGIGPTIENGFYYDFDNIELSDKELPKIQKEMVKIARQGHEFKFEEWDANKSKEHFRKLNQPYKIELIENLVKEDPAKNSKVGMVHTGDALLDLCRGGHVENTKDLPVNAFQLTRVAGAYWRGDEKRPMLTRVYGLAFNTKDELEKYLTLQKEAEKRDHKKLGKELGLFIFSELVGPGLPLFTPKGAKVRKILTDFVENLERQNGYEEVWIPHITKPDLYKTSGHLEKFKNDLFYINGSPKNPEQSEFILKPMNCPHHTQIYKSQMRSYKDLPVRFFETTTVYRNEQAGELGGLTRVRSITQDDGHVFMREDQIAQEFKAIIKIQQTLARAVNLKDYWIRLSLRDEKNKGAYIGDDKTWQNAQREMEQLLKDHAINYESKQGEAAFYGPKMDFIARDSIGREWQFSTIQLDFNLPERFGLEYVSEDGSKKTPIMMHRAFMGSVERFMAMLIEHYAGAFPLWLAPEQIWIVPVSEKFNDYAQKVSEMLEEEYGKNAAQETPKLRLSIKSQNETLPKKIRAGQIQKVPYILIVGEREQNAQAIAVRDREKGDLGLSTIKEFVINVKLELQQVNK</sequence>
<dbReference type="SMART" id="SM00863">
    <property type="entry name" value="tRNA_SAD"/>
    <property type="match status" value="1"/>
</dbReference>
<evidence type="ECO:0000256" key="10">
    <source>
        <dbReference type="ARBA" id="ARBA00023146"/>
    </source>
</evidence>
<comment type="cofactor">
    <cofactor evidence="12">
        <name>Zn(2+)</name>
        <dbReference type="ChEBI" id="CHEBI:29105"/>
    </cofactor>
    <text evidence="12">Binds 1 zinc ion per subunit.</text>
</comment>
<comment type="similarity">
    <text evidence="1 12">Belongs to the class-II aminoacyl-tRNA synthetase family.</text>
</comment>
<dbReference type="InterPro" id="IPR018163">
    <property type="entry name" value="Thr/Ala-tRNA-synth_IIc_edit"/>
</dbReference>
<feature type="binding site" evidence="12">
    <location>
        <position position="334"/>
    </location>
    <ligand>
        <name>Zn(2+)</name>
        <dbReference type="ChEBI" id="CHEBI:29105"/>
        <note>catalytic</note>
    </ligand>
</feature>
<dbReference type="PROSITE" id="PS50862">
    <property type="entry name" value="AA_TRNA_LIGASE_II"/>
    <property type="match status" value="1"/>
</dbReference>
<dbReference type="STRING" id="1802158.A2827_03180"/>
<dbReference type="InterPro" id="IPR002320">
    <property type="entry name" value="Thr-tRNA-ligase_IIa"/>
</dbReference>
<keyword evidence="2 12" id="KW-0820">tRNA-binding</keyword>
<dbReference type="CDD" id="cd00771">
    <property type="entry name" value="ThrRS_core"/>
    <property type="match status" value="1"/>
</dbReference>
<proteinExistence type="inferred from homology"/>
<dbReference type="EMBL" id="MHOD01000002">
    <property type="protein sequence ID" value="OGZ58632.1"/>
    <property type="molecule type" value="Genomic_DNA"/>
</dbReference>
<dbReference type="PRINTS" id="PR01047">
    <property type="entry name" value="TRNASYNTHTHR"/>
</dbReference>
<dbReference type="Pfam" id="PF00587">
    <property type="entry name" value="tRNA-synt_2b"/>
    <property type="match status" value="1"/>
</dbReference>
<comment type="caution">
    <text evidence="14">The sequence shown here is derived from an EMBL/GenBank/DDBJ whole genome shotgun (WGS) entry which is preliminary data.</text>
</comment>
<dbReference type="GO" id="GO:0005737">
    <property type="term" value="C:cytoplasm"/>
    <property type="evidence" value="ECO:0007669"/>
    <property type="project" value="UniProtKB-SubCell"/>
</dbReference>
<dbReference type="EC" id="6.1.1.3" evidence="12"/>
<dbReference type="NCBIfam" id="TIGR00418">
    <property type="entry name" value="thrS"/>
    <property type="match status" value="1"/>
</dbReference>
<keyword evidence="8 12" id="KW-0694">RNA-binding</keyword>
<comment type="subunit">
    <text evidence="12">Homodimer.</text>
</comment>
<evidence type="ECO:0000313" key="15">
    <source>
        <dbReference type="Proteomes" id="UP000177932"/>
    </source>
</evidence>
<dbReference type="PANTHER" id="PTHR11451:SF44">
    <property type="entry name" value="THREONINE--TRNA LIGASE, CHLOROPLASTIC_MITOCHONDRIAL 2"/>
    <property type="match status" value="1"/>
</dbReference>
<dbReference type="InterPro" id="IPR006195">
    <property type="entry name" value="aa-tRNA-synth_II"/>
</dbReference>
<dbReference type="GO" id="GO:0046872">
    <property type="term" value="F:metal ion binding"/>
    <property type="evidence" value="ECO:0007669"/>
    <property type="project" value="UniProtKB-KW"/>
</dbReference>
<feature type="binding site" evidence="12">
    <location>
        <position position="464"/>
    </location>
    <ligand>
        <name>Zn(2+)</name>
        <dbReference type="ChEBI" id="CHEBI:29105"/>
        <note>catalytic</note>
    </ligand>
</feature>
<comment type="subcellular location">
    <subcellularLocation>
        <location evidence="12">Cytoplasm</location>
    </subcellularLocation>
</comment>
<dbReference type="InterPro" id="IPR012947">
    <property type="entry name" value="tRNA_SAD"/>
</dbReference>
<evidence type="ECO:0000313" key="14">
    <source>
        <dbReference type="EMBL" id="OGZ58632.1"/>
    </source>
</evidence>
<evidence type="ECO:0000256" key="6">
    <source>
        <dbReference type="ARBA" id="ARBA00022833"/>
    </source>
</evidence>
<dbReference type="InterPro" id="IPR047246">
    <property type="entry name" value="ThrRS_anticodon"/>
</dbReference>
<evidence type="ECO:0000256" key="7">
    <source>
        <dbReference type="ARBA" id="ARBA00022840"/>
    </source>
</evidence>
<keyword evidence="9 12" id="KW-0648">Protein biosynthesis</keyword>
<dbReference type="SUPFAM" id="SSF55186">
    <property type="entry name" value="ThrRS/AlaRS common domain"/>
    <property type="match status" value="1"/>
</dbReference>
<dbReference type="CDD" id="cd00860">
    <property type="entry name" value="ThrRS_anticodon"/>
    <property type="match status" value="1"/>
</dbReference>
<evidence type="ECO:0000256" key="1">
    <source>
        <dbReference type="ARBA" id="ARBA00008226"/>
    </source>
</evidence>
<dbReference type="FunFam" id="3.30.930.10:FF:000002">
    <property type="entry name" value="Threonine--tRNA ligase"/>
    <property type="match status" value="1"/>
</dbReference>
<dbReference type="InterPro" id="IPR004154">
    <property type="entry name" value="Anticodon-bd"/>
</dbReference>
<evidence type="ECO:0000256" key="3">
    <source>
        <dbReference type="ARBA" id="ARBA00022598"/>
    </source>
</evidence>
<evidence type="ECO:0000256" key="12">
    <source>
        <dbReference type="HAMAP-Rule" id="MF_00184"/>
    </source>
</evidence>
<dbReference type="Gene3D" id="3.30.980.10">
    <property type="entry name" value="Threonyl-trna Synthetase, Chain A, domain 2"/>
    <property type="match status" value="1"/>
</dbReference>
<evidence type="ECO:0000256" key="8">
    <source>
        <dbReference type="ARBA" id="ARBA00022884"/>
    </source>
</evidence>
<dbReference type="GO" id="GO:0000049">
    <property type="term" value="F:tRNA binding"/>
    <property type="evidence" value="ECO:0007669"/>
    <property type="project" value="UniProtKB-KW"/>
</dbReference>
<reference evidence="14 15" key="1">
    <citation type="journal article" date="2016" name="Nat. Commun.">
        <title>Thousands of microbial genomes shed light on interconnected biogeochemical processes in an aquifer system.</title>
        <authorList>
            <person name="Anantharaman K."/>
            <person name="Brown C.T."/>
            <person name="Hug L.A."/>
            <person name="Sharon I."/>
            <person name="Castelle C.J."/>
            <person name="Probst A.J."/>
            <person name="Thomas B.C."/>
            <person name="Singh A."/>
            <person name="Wilkins M.J."/>
            <person name="Karaoz U."/>
            <person name="Brodie E.L."/>
            <person name="Williams K.H."/>
            <person name="Hubbard S.S."/>
            <person name="Banfield J.F."/>
        </authorList>
    </citation>
    <scope>NUCLEOTIDE SEQUENCE [LARGE SCALE GENOMIC DNA]</scope>
</reference>
<evidence type="ECO:0000256" key="11">
    <source>
        <dbReference type="ARBA" id="ARBA00049515"/>
    </source>
</evidence>
<dbReference type="PANTHER" id="PTHR11451">
    <property type="entry name" value="THREONINE-TRNA LIGASE"/>
    <property type="match status" value="1"/>
</dbReference>
<keyword evidence="10 12" id="KW-0030">Aminoacyl-tRNA synthetase</keyword>
<evidence type="ECO:0000259" key="13">
    <source>
        <dbReference type="PROSITE" id="PS50862"/>
    </source>
</evidence>
<keyword evidence="6 12" id="KW-0862">Zinc</keyword>
<comment type="catalytic activity">
    <reaction evidence="11 12">
        <text>tRNA(Thr) + L-threonine + ATP = L-threonyl-tRNA(Thr) + AMP + diphosphate + H(+)</text>
        <dbReference type="Rhea" id="RHEA:24624"/>
        <dbReference type="Rhea" id="RHEA-COMP:9670"/>
        <dbReference type="Rhea" id="RHEA-COMP:9704"/>
        <dbReference type="ChEBI" id="CHEBI:15378"/>
        <dbReference type="ChEBI" id="CHEBI:30616"/>
        <dbReference type="ChEBI" id="CHEBI:33019"/>
        <dbReference type="ChEBI" id="CHEBI:57926"/>
        <dbReference type="ChEBI" id="CHEBI:78442"/>
        <dbReference type="ChEBI" id="CHEBI:78534"/>
        <dbReference type="ChEBI" id="CHEBI:456215"/>
        <dbReference type="EC" id="6.1.1.3"/>
    </reaction>
</comment>
<dbReference type="HAMAP" id="MF_00184">
    <property type="entry name" value="Thr_tRNA_synth"/>
    <property type="match status" value="1"/>
</dbReference>
<evidence type="ECO:0000256" key="5">
    <source>
        <dbReference type="ARBA" id="ARBA00022741"/>
    </source>
</evidence>
<dbReference type="Gene3D" id="3.40.50.800">
    <property type="entry name" value="Anticodon-binding domain"/>
    <property type="match status" value="1"/>
</dbReference>
<dbReference type="InterPro" id="IPR033728">
    <property type="entry name" value="ThrRS_core"/>
</dbReference>
<dbReference type="Pfam" id="PF03129">
    <property type="entry name" value="HGTP_anticodon"/>
    <property type="match status" value="1"/>
</dbReference>
<dbReference type="AlphaFoldDB" id="A0A1G2H845"/>
<evidence type="ECO:0000256" key="9">
    <source>
        <dbReference type="ARBA" id="ARBA00022917"/>
    </source>
</evidence>
<name>A0A1G2H845_9BACT</name>
<comment type="caution">
    <text evidence="12">Lacks conserved residue(s) required for the propagation of feature annotation.</text>
</comment>
<dbReference type="Proteomes" id="UP000177932">
    <property type="component" value="Unassembled WGS sequence"/>
</dbReference>
<organism evidence="14 15">
    <name type="scientific">Candidatus Spechtbacteria bacterium RIFCSPHIGHO2_01_FULL_43_30</name>
    <dbReference type="NCBI Taxonomy" id="1802158"/>
    <lineage>
        <taxon>Bacteria</taxon>
        <taxon>Candidatus Spechtiibacteriota</taxon>
    </lineage>
</organism>
<dbReference type="InterPro" id="IPR036621">
    <property type="entry name" value="Anticodon-bd_dom_sf"/>
</dbReference>
<dbReference type="InterPro" id="IPR002314">
    <property type="entry name" value="aa-tRNA-synt_IIb"/>
</dbReference>
<keyword evidence="3 12" id="KW-0436">Ligase</keyword>
<dbReference type="SUPFAM" id="SSF52954">
    <property type="entry name" value="Class II aaRS ABD-related"/>
    <property type="match status" value="1"/>
</dbReference>
<dbReference type="GO" id="GO:0004829">
    <property type="term" value="F:threonine-tRNA ligase activity"/>
    <property type="evidence" value="ECO:0007669"/>
    <property type="project" value="UniProtKB-UniRule"/>
</dbReference>
<accession>A0A1G2H845</accession>
<dbReference type="InterPro" id="IPR045864">
    <property type="entry name" value="aa-tRNA-synth_II/BPL/LPL"/>
</dbReference>
<feature type="binding site" evidence="12">
    <location>
        <position position="283"/>
    </location>
    <ligand>
        <name>Zn(2+)</name>
        <dbReference type="ChEBI" id="CHEBI:29105"/>
        <note>catalytic</note>
    </ligand>
</feature>
<evidence type="ECO:0000256" key="2">
    <source>
        <dbReference type="ARBA" id="ARBA00022555"/>
    </source>
</evidence>
<keyword evidence="4 12" id="KW-0479">Metal-binding</keyword>
<dbReference type="GO" id="GO:0005524">
    <property type="term" value="F:ATP binding"/>
    <property type="evidence" value="ECO:0007669"/>
    <property type="project" value="UniProtKB-UniRule"/>
</dbReference>
<dbReference type="GO" id="GO:0006435">
    <property type="term" value="P:threonyl-tRNA aminoacylation"/>
    <property type="evidence" value="ECO:0007669"/>
    <property type="project" value="UniProtKB-UniRule"/>
</dbReference>
<protein>
    <recommendedName>
        <fullName evidence="12">Threonine--tRNA ligase</fullName>
        <ecNumber evidence="12">6.1.1.3</ecNumber>
    </recommendedName>
    <alternativeName>
        <fullName evidence="12">Threonyl-tRNA synthetase</fullName>
        <shortName evidence="12">ThrRS</shortName>
    </alternativeName>
</protein>
<feature type="domain" description="Aminoacyl-transfer RNA synthetases class-II family profile" evidence="13">
    <location>
        <begin position="212"/>
        <end position="487"/>
    </location>
</feature>
<keyword evidence="5 12" id="KW-0547">Nucleotide-binding</keyword>
<dbReference type="Gene3D" id="3.30.930.10">
    <property type="entry name" value="Bira Bifunctional Protein, Domain 2"/>
    <property type="match status" value="1"/>
</dbReference>
<keyword evidence="12" id="KW-0963">Cytoplasm</keyword>
<dbReference type="Pfam" id="PF07973">
    <property type="entry name" value="tRNA_SAD"/>
    <property type="match status" value="1"/>
</dbReference>
<dbReference type="SUPFAM" id="SSF55681">
    <property type="entry name" value="Class II aaRS and biotin synthetases"/>
    <property type="match status" value="1"/>
</dbReference>
<keyword evidence="7 12" id="KW-0067">ATP-binding</keyword>
<evidence type="ECO:0000256" key="4">
    <source>
        <dbReference type="ARBA" id="ARBA00022723"/>
    </source>
</evidence>